<evidence type="ECO:0000313" key="2">
    <source>
        <dbReference type="Proteomes" id="UP001152300"/>
    </source>
</evidence>
<evidence type="ECO:0000313" key="1">
    <source>
        <dbReference type="EMBL" id="KAJ8068612.1"/>
    </source>
</evidence>
<accession>A0A9X0DNX9</accession>
<dbReference type="EMBL" id="JAPEIS010000002">
    <property type="protein sequence ID" value="KAJ8068612.1"/>
    <property type="molecule type" value="Genomic_DNA"/>
</dbReference>
<sequence>MLEGQVGDPAWYHIKAVDNETGEIAAWASWNIPTDAKIKERDEKAAAKISAKA</sequence>
<dbReference type="AlphaFoldDB" id="A0A9X0DNX9"/>
<proteinExistence type="predicted"/>
<protein>
    <submittedName>
        <fullName evidence="1">Uncharacterized protein</fullName>
    </submittedName>
</protein>
<gene>
    <name evidence="1" type="ORF">OCU04_002319</name>
</gene>
<name>A0A9X0DNX9_9HELO</name>
<reference evidence="1" key="1">
    <citation type="submission" date="2022-11" db="EMBL/GenBank/DDBJ databases">
        <title>Genome Resource of Sclerotinia nivalis Strain SnTB1, a Plant Pathogen Isolated from American Ginseng.</title>
        <authorList>
            <person name="Fan S."/>
        </authorList>
    </citation>
    <scope>NUCLEOTIDE SEQUENCE</scope>
    <source>
        <strain evidence="1">SnTB1</strain>
    </source>
</reference>
<organism evidence="1 2">
    <name type="scientific">Sclerotinia nivalis</name>
    <dbReference type="NCBI Taxonomy" id="352851"/>
    <lineage>
        <taxon>Eukaryota</taxon>
        <taxon>Fungi</taxon>
        <taxon>Dikarya</taxon>
        <taxon>Ascomycota</taxon>
        <taxon>Pezizomycotina</taxon>
        <taxon>Leotiomycetes</taxon>
        <taxon>Helotiales</taxon>
        <taxon>Sclerotiniaceae</taxon>
        <taxon>Sclerotinia</taxon>
    </lineage>
</organism>
<keyword evidence="2" id="KW-1185">Reference proteome</keyword>
<dbReference type="Proteomes" id="UP001152300">
    <property type="component" value="Unassembled WGS sequence"/>
</dbReference>
<comment type="caution">
    <text evidence="1">The sequence shown here is derived from an EMBL/GenBank/DDBJ whole genome shotgun (WGS) entry which is preliminary data.</text>
</comment>
<dbReference type="OrthoDB" id="2744543at2759"/>